<dbReference type="Pfam" id="PF12146">
    <property type="entry name" value="Hydrolase_4"/>
    <property type="match status" value="1"/>
</dbReference>
<dbReference type="InterPro" id="IPR029058">
    <property type="entry name" value="AB_hydrolase_fold"/>
</dbReference>
<keyword evidence="3" id="KW-1185">Reference proteome</keyword>
<dbReference type="EMBL" id="JACHVU010000003">
    <property type="protein sequence ID" value="MBB2990213.1"/>
    <property type="molecule type" value="Genomic_DNA"/>
</dbReference>
<dbReference type="InterPro" id="IPR022742">
    <property type="entry name" value="Hydrolase_4"/>
</dbReference>
<proteinExistence type="predicted"/>
<dbReference type="AlphaFoldDB" id="A0A839Q436"/>
<reference evidence="2 3" key="1">
    <citation type="submission" date="2020-08" db="EMBL/GenBank/DDBJ databases">
        <title>The Agave Microbiome: Exploring the role of microbial communities in plant adaptations to desert environments.</title>
        <authorList>
            <person name="Partida-Martinez L.P."/>
        </authorList>
    </citation>
    <scope>NUCLEOTIDE SEQUENCE [LARGE SCALE GENOMIC DNA]</scope>
    <source>
        <strain evidence="2 3">AT2.18</strain>
    </source>
</reference>
<gene>
    <name evidence="2" type="ORF">FHR72_001681</name>
</gene>
<protein>
    <submittedName>
        <fullName evidence="2">Pimeloyl-ACP methyl ester carboxylesterase</fullName>
    </submittedName>
</protein>
<name>A0A839Q436_MYCIR</name>
<sequence>MAAILRGITTVLLPGTGSDDDFVYRAFSAALHQVGAVVVTPRPQPHRLIDGYRDELDNACRAAAPSPIAVGGVSIGAAVALEWALTHPDGTVAVLAALPAWTGDPETAPAALAARYSADMLRREGLVTTTTQMQQSSPAWLADELTRSWLDQWPALPDAMEDAARFIAPTTARLETLRPPLGVVSATDDAVHPLEVGIEWVSAAPRAALRTVTLDDIGADPGILGAQCLAAVGEAAERR</sequence>
<accession>A0A839Q436</accession>
<dbReference type="SUPFAM" id="SSF53474">
    <property type="entry name" value="alpha/beta-Hydrolases"/>
    <property type="match status" value="1"/>
</dbReference>
<dbReference type="RefSeq" id="WP_183467475.1">
    <property type="nucleotide sequence ID" value="NZ_JACHVU010000003.1"/>
</dbReference>
<comment type="caution">
    <text evidence="2">The sequence shown here is derived from an EMBL/GenBank/DDBJ whole genome shotgun (WGS) entry which is preliminary data.</text>
</comment>
<evidence type="ECO:0000259" key="1">
    <source>
        <dbReference type="Pfam" id="PF12146"/>
    </source>
</evidence>
<dbReference type="Gene3D" id="3.40.50.1820">
    <property type="entry name" value="alpha/beta hydrolase"/>
    <property type="match status" value="1"/>
</dbReference>
<dbReference type="Proteomes" id="UP000550501">
    <property type="component" value="Unassembled WGS sequence"/>
</dbReference>
<evidence type="ECO:0000313" key="3">
    <source>
        <dbReference type="Proteomes" id="UP000550501"/>
    </source>
</evidence>
<feature type="domain" description="Serine aminopeptidase S33" evidence="1">
    <location>
        <begin position="49"/>
        <end position="207"/>
    </location>
</feature>
<evidence type="ECO:0000313" key="2">
    <source>
        <dbReference type="EMBL" id="MBB2990213.1"/>
    </source>
</evidence>
<organism evidence="2 3">
    <name type="scientific">Mycolicibacterium iranicum</name>
    <name type="common">Mycobacterium iranicum</name>
    <dbReference type="NCBI Taxonomy" id="912594"/>
    <lineage>
        <taxon>Bacteria</taxon>
        <taxon>Bacillati</taxon>
        <taxon>Actinomycetota</taxon>
        <taxon>Actinomycetes</taxon>
        <taxon>Mycobacteriales</taxon>
        <taxon>Mycobacteriaceae</taxon>
        <taxon>Mycolicibacterium</taxon>
    </lineage>
</organism>